<comment type="caution">
    <text evidence="2">The sequence shown here is derived from an EMBL/GenBank/DDBJ whole genome shotgun (WGS) entry which is preliminary data.</text>
</comment>
<dbReference type="RefSeq" id="WP_171717126.1">
    <property type="nucleotide sequence ID" value="NZ_WHOB01000023.1"/>
</dbReference>
<evidence type="ECO:0000313" key="3">
    <source>
        <dbReference type="Proteomes" id="UP000596857"/>
    </source>
</evidence>
<name>A0ABX1YE16_9BACL</name>
<feature type="region of interest" description="Disordered" evidence="1">
    <location>
        <begin position="249"/>
        <end position="271"/>
    </location>
</feature>
<protein>
    <recommendedName>
        <fullName evidence="4">Type 4 fimbrial biogenesis protein PilX N-terminal domain-containing protein</fullName>
    </recommendedName>
</protein>
<sequence>MEFSKKKNGSLSRFVAKIESERGSALVLVMFVVLLLTILGLAVLGATVGGAQRSETRENDVQSLHLAQKGLNEAAAYIQSELQGLKLEDIDPQSLGDILGKLDDNKSSLKVATELQSTSSGSVDGIEYDDTKNKQVGKQSIKYTITISSKAVVNGVERTLRQQVIIDSYPDFLKYVFGSQKTLRLNGSPILKGNVYAGEKLLVTNTPWYTYLGRRYPEVTKGFPRITSNADGSALGEVHVQSISSIKYKERSQPVTSEDQESDMTSLPETENERNDILNKILHVNSSNIKIKEKNKFVQINVEESFFDKLAQGLTLSKDEAAQKTLRNSMRTQYKLGIANLNSWIVARPEVTHIQGMPVAPVKVLPDAEEAVVEQYEKDLNDYNMKLQQLETLDSTMIFNGNLVVDGLAYKKLFYPPETSTQNDPKSGELPRWFIVAGNLEINNFTADFLPVRGNILVTGNVKIKGNVEFDSTMLVLGETTVEDANIKGIRSSNGSNNEETKELVLISKGKVLINRLHAFAVNEPSVEETMEAFFYTDSSGELYGVGSMFHLIGGFFAKGNLTVNAVTGKVVEPDPLTGGGLVISQTPAPERFVIDYKPDIYENQQSSLPRVQTVNVNVGPMQLVN</sequence>
<evidence type="ECO:0000256" key="1">
    <source>
        <dbReference type="SAM" id="MobiDB-lite"/>
    </source>
</evidence>
<accession>A0ABX1YE16</accession>
<gene>
    <name evidence="2" type="ORF">GC101_10010</name>
</gene>
<proteinExistence type="predicted"/>
<organism evidence="2 3">
    <name type="scientific">Paenibacillus phytohabitans</name>
    <dbReference type="NCBI Taxonomy" id="2654978"/>
    <lineage>
        <taxon>Bacteria</taxon>
        <taxon>Bacillati</taxon>
        <taxon>Bacillota</taxon>
        <taxon>Bacilli</taxon>
        <taxon>Bacillales</taxon>
        <taxon>Paenibacillaceae</taxon>
        <taxon>Paenibacillus</taxon>
    </lineage>
</organism>
<keyword evidence="3" id="KW-1185">Reference proteome</keyword>
<evidence type="ECO:0000313" key="2">
    <source>
        <dbReference type="EMBL" id="NOU79213.1"/>
    </source>
</evidence>
<evidence type="ECO:0008006" key="4">
    <source>
        <dbReference type="Google" id="ProtNLM"/>
    </source>
</evidence>
<feature type="compositionally biased region" description="Polar residues" evidence="1">
    <location>
        <begin position="253"/>
        <end position="269"/>
    </location>
</feature>
<dbReference type="EMBL" id="WHOB01000023">
    <property type="protein sequence ID" value="NOU79213.1"/>
    <property type="molecule type" value="Genomic_DNA"/>
</dbReference>
<dbReference type="Proteomes" id="UP000596857">
    <property type="component" value="Unassembled WGS sequence"/>
</dbReference>
<reference evidence="2 3" key="1">
    <citation type="submission" date="2019-10" db="EMBL/GenBank/DDBJ databases">
        <title>Description of Paenibacillus terricola sp. nov.</title>
        <authorList>
            <person name="Carlier A."/>
            <person name="Qi S."/>
        </authorList>
    </citation>
    <scope>NUCLEOTIDE SEQUENCE [LARGE SCALE GENOMIC DNA]</scope>
    <source>
        <strain evidence="2 3">LMG 31459</strain>
    </source>
</reference>